<reference evidence="1 2" key="1">
    <citation type="submission" date="2019-08" db="EMBL/GenBank/DDBJ databases">
        <title>A chromosome-level genome assembly, high-density linkage maps, and genome scans reveal the genomic architecture of hybrid incompatibilities underlying speciation via character displacement in darters (Percidae: Etheostominae).</title>
        <authorList>
            <person name="Moran R.L."/>
            <person name="Catchen J.M."/>
            <person name="Fuller R.C."/>
        </authorList>
    </citation>
    <scope>NUCLEOTIDE SEQUENCE [LARGE SCALE GENOMIC DNA]</scope>
    <source>
        <strain evidence="1">EspeVRDwgs_2016</strain>
        <tissue evidence="1">Muscle</tissue>
    </source>
</reference>
<dbReference type="AlphaFoldDB" id="A0A5J5D234"/>
<evidence type="ECO:0000313" key="1">
    <source>
        <dbReference type="EMBL" id="KAA8585601.1"/>
    </source>
</evidence>
<comment type="caution">
    <text evidence="1">The sequence shown here is derived from an EMBL/GenBank/DDBJ whole genome shotgun (WGS) entry which is preliminary data.</text>
</comment>
<protein>
    <submittedName>
        <fullName evidence="1">Uncharacterized protein</fullName>
    </submittedName>
</protein>
<accession>A0A5J5D234</accession>
<proteinExistence type="predicted"/>
<name>A0A5J5D234_9PERO</name>
<sequence>MFKGRTFRRVRWDVISSLRTKPGAPLNPIQTPPKASAWPRSRRAKGKPFAVPAVAADWDGRACRGGRPSWFTLIRADHRHVERLRHPEAMRAGAARPYKGSRLQRAGGRACAMTQAGCWFREEERGVTHCSLCCTRRKTLQVKESFYTGATPEDIRSNVD</sequence>
<evidence type="ECO:0000313" key="2">
    <source>
        <dbReference type="Proteomes" id="UP000327493"/>
    </source>
</evidence>
<dbReference type="Proteomes" id="UP000327493">
    <property type="component" value="Chromosome 15"/>
</dbReference>
<organism evidence="1 2">
    <name type="scientific">Etheostoma spectabile</name>
    <name type="common">orangethroat darter</name>
    <dbReference type="NCBI Taxonomy" id="54343"/>
    <lineage>
        <taxon>Eukaryota</taxon>
        <taxon>Metazoa</taxon>
        <taxon>Chordata</taxon>
        <taxon>Craniata</taxon>
        <taxon>Vertebrata</taxon>
        <taxon>Euteleostomi</taxon>
        <taxon>Actinopterygii</taxon>
        <taxon>Neopterygii</taxon>
        <taxon>Teleostei</taxon>
        <taxon>Neoteleostei</taxon>
        <taxon>Acanthomorphata</taxon>
        <taxon>Eupercaria</taxon>
        <taxon>Perciformes</taxon>
        <taxon>Percoidei</taxon>
        <taxon>Percidae</taxon>
        <taxon>Etheostomatinae</taxon>
        <taxon>Etheostoma</taxon>
    </lineage>
</organism>
<keyword evidence="2" id="KW-1185">Reference proteome</keyword>
<dbReference type="EMBL" id="VOFY01000015">
    <property type="protein sequence ID" value="KAA8585601.1"/>
    <property type="molecule type" value="Genomic_DNA"/>
</dbReference>
<gene>
    <name evidence="1" type="ORF">FQN60_004295</name>
</gene>